<dbReference type="SUPFAM" id="SSF54593">
    <property type="entry name" value="Glyoxalase/Bleomycin resistance protein/Dihydroxybiphenyl dioxygenase"/>
    <property type="match status" value="1"/>
</dbReference>
<protein>
    <submittedName>
        <fullName evidence="2">Glyoxalase-like domain protein</fullName>
    </submittedName>
</protein>
<dbReference type="KEGG" id="mff:MFFC18_35800"/>
<evidence type="ECO:0000259" key="1">
    <source>
        <dbReference type="PROSITE" id="PS51819"/>
    </source>
</evidence>
<organism evidence="2 3">
    <name type="scientific">Mariniblastus fucicola</name>
    <dbReference type="NCBI Taxonomy" id="980251"/>
    <lineage>
        <taxon>Bacteria</taxon>
        <taxon>Pseudomonadati</taxon>
        <taxon>Planctomycetota</taxon>
        <taxon>Planctomycetia</taxon>
        <taxon>Pirellulales</taxon>
        <taxon>Pirellulaceae</taxon>
        <taxon>Mariniblastus</taxon>
    </lineage>
</organism>
<evidence type="ECO:0000313" key="2">
    <source>
        <dbReference type="EMBL" id="QEG23679.1"/>
    </source>
</evidence>
<dbReference type="EMBL" id="CP042912">
    <property type="protein sequence ID" value="QEG23679.1"/>
    <property type="molecule type" value="Genomic_DNA"/>
</dbReference>
<dbReference type="AlphaFoldDB" id="A0A5B9PDW0"/>
<dbReference type="PROSITE" id="PS51819">
    <property type="entry name" value="VOC"/>
    <property type="match status" value="1"/>
</dbReference>
<dbReference type="InterPro" id="IPR029068">
    <property type="entry name" value="Glyas_Bleomycin-R_OHBP_Dase"/>
</dbReference>
<dbReference type="Pfam" id="PF00903">
    <property type="entry name" value="Glyoxalase"/>
    <property type="match status" value="1"/>
</dbReference>
<accession>A0A5B9PDW0</accession>
<dbReference type="Gene3D" id="3.10.180.10">
    <property type="entry name" value="2,3-Dihydroxybiphenyl 1,2-Dioxygenase, domain 1"/>
    <property type="match status" value="1"/>
</dbReference>
<feature type="domain" description="VOC" evidence="1">
    <location>
        <begin position="7"/>
        <end position="159"/>
    </location>
</feature>
<dbReference type="STRING" id="980251.GCA_001642875_04372"/>
<dbReference type="OrthoDB" id="9800322at2"/>
<reference evidence="2 3" key="1">
    <citation type="submission" date="2019-08" db="EMBL/GenBank/DDBJ databases">
        <title>Deep-cultivation of Planctomycetes and their phenomic and genomic characterization uncovers novel biology.</title>
        <authorList>
            <person name="Wiegand S."/>
            <person name="Jogler M."/>
            <person name="Boedeker C."/>
            <person name="Pinto D."/>
            <person name="Vollmers J."/>
            <person name="Rivas-Marin E."/>
            <person name="Kohn T."/>
            <person name="Peeters S.H."/>
            <person name="Heuer A."/>
            <person name="Rast P."/>
            <person name="Oberbeckmann S."/>
            <person name="Bunk B."/>
            <person name="Jeske O."/>
            <person name="Meyerdierks A."/>
            <person name="Storesund J.E."/>
            <person name="Kallscheuer N."/>
            <person name="Luecker S."/>
            <person name="Lage O.M."/>
            <person name="Pohl T."/>
            <person name="Merkel B.J."/>
            <person name="Hornburger P."/>
            <person name="Mueller R.-W."/>
            <person name="Bruemmer F."/>
            <person name="Labrenz M."/>
            <person name="Spormann A.M."/>
            <person name="Op den Camp H."/>
            <person name="Overmann J."/>
            <person name="Amann R."/>
            <person name="Jetten M.S.M."/>
            <person name="Mascher T."/>
            <person name="Medema M.H."/>
            <person name="Devos D.P."/>
            <person name="Kaster A.-K."/>
            <person name="Ovreas L."/>
            <person name="Rohde M."/>
            <person name="Galperin M.Y."/>
            <person name="Jogler C."/>
        </authorList>
    </citation>
    <scope>NUCLEOTIDE SEQUENCE [LARGE SCALE GENOMIC DNA]</scope>
    <source>
        <strain evidence="2 3">FC18</strain>
    </source>
</reference>
<gene>
    <name evidence="2" type="ORF">MFFC18_35800</name>
</gene>
<dbReference type="Proteomes" id="UP000322214">
    <property type="component" value="Chromosome"/>
</dbReference>
<name>A0A5B9PDW0_9BACT</name>
<evidence type="ECO:0000313" key="3">
    <source>
        <dbReference type="Proteomes" id="UP000322214"/>
    </source>
</evidence>
<keyword evidence="3" id="KW-1185">Reference proteome</keyword>
<dbReference type="InterPro" id="IPR004360">
    <property type="entry name" value="Glyas_Fos-R_dOase_dom"/>
</dbReference>
<dbReference type="CDD" id="cd06587">
    <property type="entry name" value="VOC"/>
    <property type="match status" value="1"/>
</dbReference>
<dbReference type="RefSeq" id="WP_075086207.1">
    <property type="nucleotide sequence ID" value="NZ_CP042912.1"/>
</dbReference>
<dbReference type="InterPro" id="IPR037523">
    <property type="entry name" value="VOC_core"/>
</dbReference>
<sequence length="168" mass="18467">MSRTIIGAAEIVLSVSDLPKMREFYVSVLGFPIHGEACSTGEGVVDADSNSDSGFEATITFLTISETDTPLGRNGHPQILALIDYRRHFLAKGRFDGHDVRRSTLNHLAFEILPGDYDSEFERLSELGLNPTKTVFANLNAKAIFFKDPEGNVLELICHDADGLQQPD</sequence>
<proteinExistence type="predicted"/>